<dbReference type="EMBL" id="AP021876">
    <property type="protein sequence ID" value="BBO80819.1"/>
    <property type="molecule type" value="Genomic_DNA"/>
</dbReference>
<dbReference type="InterPro" id="IPR015947">
    <property type="entry name" value="PUA-like_sf"/>
</dbReference>
<protein>
    <recommendedName>
        <fullName evidence="1">ASCH domain-containing protein</fullName>
    </recommendedName>
</protein>
<name>A0A5K7ZMH4_9BACT</name>
<gene>
    <name evidence="2" type="ORF">DSCO28_13850</name>
</gene>
<dbReference type="Proteomes" id="UP000425960">
    <property type="component" value="Chromosome"/>
</dbReference>
<accession>A0A5K7ZMH4</accession>
<evidence type="ECO:0000313" key="3">
    <source>
        <dbReference type="Proteomes" id="UP000425960"/>
    </source>
</evidence>
<evidence type="ECO:0000259" key="1">
    <source>
        <dbReference type="Pfam" id="PF04266"/>
    </source>
</evidence>
<dbReference type="Gene3D" id="2.30.130.30">
    <property type="entry name" value="Hypothetical protein"/>
    <property type="match status" value="1"/>
</dbReference>
<feature type="domain" description="ASCH" evidence="1">
    <location>
        <begin position="21"/>
        <end position="97"/>
    </location>
</feature>
<reference evidence="2 3" key="1">
    <citation type="submission" date="2019-11" db="EMBL/GenBank/DDBJ databases">
        <title>Comparative genomics of hydrocarbon-degrading Desulfosarcina strains.</title>
        <authorList>
            <person name="Watanabe M."/>
            <person name="Kojima H."/>
            <person name="Fukui M."/>
        </authorList>
    </citation>
    <scope>NUCLEOTIDE SEQUENCE [LARGE SCALE GENOMIC DNA]</scope>
    <source>
        <strain evidence="2 3">28bB2T</strain>
    </source>
</reference>
<dbReference type="SUPFAM" id="SSF88697">
    <property type="entry name" value="PUA domain-like"/>
    <property type="match status" value="1"/>
</dbReference>
<dbReference type="Pfam" id="PF04266">
    <property type="entry name" value="ASCH"/>
    <property type="match status" value="1"/>
</dbReference>
<dbReference type="KEGG" id="dov:DSCO28_13850"/>
<organism evidence="2 3">
    <name type="scientific">Desulfosarcina ovata subsp. sediminis</name>
    <dbReference type="NCBI Taxonomy" id="885957"/>
    <lineage>
        <taxon>Bacteria</taxon>
        <taxon>Pseudomonadati</taxon>
        <taxon>Thermodesulfobacteriota</taxon>
        <taxon>Desulfobacteria</taxon>
        <taxon>Desulfobacterales</taxon>
        <taxon>Desulfosarcinaceae</taxon>
        <taxon>Desulfosarcina</taxon>
    </lineage>
</organism>
<dbReference type="AlphaFoldDB" id="A0A5K7ZMH4"/>
<dbReference type="InterPro" id="IPR007374">
    <property type="entry name" value="ASCH_domain"/>
</dbReference>
<dbReference type="CDD" id="cd06554">
    <property type="entry name" value="ASCH_ASC-1_like"/>
    <property type="match status" value="1"/>
</dbReference>
<proteinExistence type="predicted"/>
<evidence type="ECO:0000313" key="2">
    <source>
        <dbReference type="EMBL" id="BBO80819.1"/>
    </source>
</evidence>
<sequence length="141" mass="15967">MNSRIGVIMGLDINNLPQKALSIRQPWAWLIVNGFKDVENRTWKTKYRGPVLVHASKKIDKHAYEWVEWKFGGSIKIPAPEQLDCGGIVGLTTIVDCIEEFSDSRWHALGACGFILKESKPLPFMPCNGRLGFFSIKYNSK</sequence>